<dbReference type="InterPro" id="IPR002921">
    <property type="entry name" value="Fungal_lipase-type"/>
</dbReference>
<evidence type="ECO:0000313" key="4">
    <source>
        <dbReference type="Proteomes" id="UP000615026"/>
    </source>
</evidence>
<evidence type="ECO:0000259" key="2">
    <source>
        <dbReference type="Pfam" id="PF01764"/>
    </source>
</evidence>
<reference evidence="3" key="1">
    <citation type="submission" date="2020-10" db="EMBL/GenBank/DDBJ databases">
        <authorList>
            <person name="Castelo-Branco R."/>
            <person name="Eusebio N."/>
            <person name="Adriana R."/>
            <person name="Vieira A."/>
            <person name="Brugerolle De Fraissinette N."/>
            <person name="Rezende De Castro R."/>
            <person name="Schneider M.P."/>
            <person name="Vasconcelos V."/>
            <person name="Leao P.N."/>
        </authorList>
    </citation>
    <scope>NUCLEOTIDE SEQUENCE</scope>
    <source>
        <strain evidence="3">LEGE 11479</strain>
    </source>
</reference>
<accession>A0A928X1H6</accession>
<dbReference type="Gene3D" id="3.40.50.1820">
    <property type="entry name" value="alpha/beta hydrolase"/>
    <property type="match status" value="1"/>
</dbReference>
<dbReference type="Pfam" id="PF01764">
    <property type="entry name" value="Lipase_3"/>
    <property type="match status" value="1"/>
</dbReference>
<dbReference type="RefSeq" id="WP_193990785.1">
    <property type="nucleotide sequence ID" value="NZ_JADEXP010000014.1"/>
</dbReference>
<name>A0A928X1H6_LEPEC</name>
<dbReference type="SUPFAM" id="SSF53474">
    <property type="entry name" value="alpha/beta-Hydrolases"/>
    <property type="match status" value="1"/>
</dbReference>
<dbReference type="GO" id="GO:0006629">
    <property type="term" value="P:lipid metabolic process"/>
    <property type="evidence" value="ECO:0007669"/>
    <property type="project" value="InterPro"/>
</dbReference>
<dbReference type="InterPro" id="IPR029058">
    <property type="entry name" value="AB_hydrolase_fold"/>
</dbReference>
<dbReference type="CDD" id="cd00519">
    <property type="entry name" value="Lipase_3"/>
    <property type="match status" value="1"/>
</dbReference>
<dbReference type="InterPro" id="IPR051218">
    <property type="entry name" value="Sec_MonoDiacylglyc_Lipase"/>
</dbReference>
<protein>
    <submittedName>
        <fullName evidence="3">Lipase family protein</fullName>
    </submittedName>
</protein>
<dbReference type="Proteomes" id="UP000615026">
    <property type="component" value="Unassembled WGS sequence"/>
</dbReference>
<evidence type="ECO:0000313" key="3">
    <source>
        <dbReference type="EMBL" id="MBE9065656.1"/>
    </source>
</evidence>
<evidence type="ECO:0000256" key="1">
    <source>
        <dbReference type="SAM" id="Coils"/>
    </source>
</evidence>
<dbReference type="PANTHER" id="PTHR45856:SF11">
    <property type="entry name" value="FUNGAL LIPASE-LIKE DOMAIN-CONTAINING PROTEIN"/>
    <property type="match status" value="1"/>
</dbReference>
<dbReference type="AlphaFoldDB" id="A0A928X1H6"/>
<sequence length="450" mass="49515">MINSKIPPTLQSGFSFDEALLTAGFCKQIYAIFQQDDGSVDDTELEEIYNAVHGRQGWKFAHSIRNDDTNVRGMILKRQDAQQYTVVFRGSILTDRGGVELTDLATDMQWDLVKYGTMTDAKVKVVQGLFLAFESVADEIKLFFKTLAGQLKSKDFQSLNQLSPERTLACATAMADAGTIRLGAEFEQPVKGLIAEALEDGEIGNNDELEHIIAVEQAALLKLDALPEPLEVYVTGHSLGGGLAHLGALALHRNLKAASIKTKTYSIAAPKVGNDAFAQYYHQQIPEGMSYRIENWFDPVPNLPLSVPFPLSMFAASGLRIGDFYLGDCVPVGESHNVVGLGSQGVSIDFGGALEFLGGIPFPHSFDTYIMLLKEDQERWQGIWRPIQDVLGTFIKGVLQDHQAEIQATFQAEIQALKQAVDSLSMEIQTLKQERQTASLNNSQPVETEK</sequence>
<feature type="domain" description="Fungal lipase-type" evidence="2">
    <location>
        <begin position="218"/>
        <end position="305"/>
    </location>
</feature>
<keyword evidence="1" id="KW-0175">Coiled coil</keyword>
<comment type="caution">
    <text evidence="3">The sequence shown here is derived from an EMBL/GenBank/DDBJ whole genome shotgun (WGS) entry which is preliminary data.</text>
</comment>
<proteinExistence type="predicted"/>
<dbReference type="PANTHER" id="PTHR45856">
    <property type="entry name" value="ALPHA/BETA-HYDROLASES SUPERFAMILY PROTEIN"/>
    <property type="match status" value="1"/>
</dbReference>
<dbReference type="EMBL" id="JADEXP010000014">
    <property type="protein sequence ID" value="MBE9065656.1"/>
    <property type="molecule type" value="Genomic_DNA"/>
</dbReference>
<keyword evidence="4" id="KW-1185">Reference proteome</keyword>
<organism evidence="3 4">
    <name type="scientific">Leptolyngbya cf. ectocarpi LEGE 11479</name>
    <dbReference type="NCBI Taxonomy" id="1828722"/>
    <lineage>
        <taxon>Bacteria</taxon>
        <taxon>Bacillati</taxon>
        <taxon>Cyanobacteriota</taxon>
        <taxon>Cyanophyceae</taxon>
        <taxon>Leptolyngbyales</taxon>
        <taxon>Leptolyngbyaceae</taxon>
        <taxon>Leptolyngbya group</taxon>
        <taxon>Leptolyngbya</taxon>
    </lineage>
</organism>
<gene>
    <name evidence="3" type="ORF">IQ260_03210</name>
</gene>
<feature type="coiled-coil region" evidence="1">
    <location>
        <begin position="407"/>
        <end position="441"/>
    </location>
</feature>